<dbReference type="InterPro" id="IPR006311">
    <property type="entry name" value="TAT_signal"/>
</dbReference>
<proteinExistence type="predicted"/>
<dbReference type="SUPFAM" id="SSF56003">
    <property type="entry name" value="Molybdenum cofactor-binding domain"/>
    <property type="match status" value="2"/>
</dbReference>
<reference evidence="3 4" key="1">
    <citation type="submission" date="2016-12" db="EMBL/GenBank/DDBJ databases">
        <title>The draft genome sequence of Actinophytocola sp. 11-183.</title>
        <authorList>
            <person name="Wang W."/>
            <person name="Yuan L."/>
        </authorList>
    </citation>
    <scope>NUCLEOTIDE SEQUENCE [LARGE SCALE GENOMIC DNA]</scope>
    <source>
        <strain evidence="3 4">11-183</strain>
    </source>
</reference>
<dbReference type="InterPro" id="IPR000674">
    <property type="entry name" value="Ald_Oxase/Xan_DH_a/b"/>
</dbReference>
<dbReference type="SMART" id="SM01008">
    <property type="entry name" value="Ald_Xan_dh_C"/>
    <property type="match status" value="1"/>
</dbReference>
<protein>
    <recommendedName>
        <fullName evidence="2">Aldehyde oxidase/xanthine dehydrogenase a/b hammerhead domain-containing protein</fullName>
    </recommendedName>
</protein>
<dbReference type="EMBL" id="MSIE01000031">
    <property type="protein sequence ID" value="OLF16270.1"/>
    <property type="molecule type" value="Genomic_DNA"/>
</dbReference>
<dbReference type="Proteomes" id="UP000185596">
    <property type="component" value="Unassembled WGS sequence"/>
</dbReference>
<dbReference type="InterPro" id="IPR012368">
    <property type="entry name" value="OxRdtase_Mopterin-bd_su_IorB"/>
</dbReference>
<dbReference type="PIRSF" id="PIRSF036389">
    <property type="entry name" value="IOR_B"/>
    <property type="match status" value="1"/>
</dbReference>
<keyword evidence="4" id="KW-1185">Reference proteome</keyword>
<dbReference type="GO" id="GO:0016491">
    <property type="term" value="F:oxidoreductase activity"/>
    <property type="evidence" value="ECO:0007669"/>
    <property type="project" value="InterPro"/>
</dbReference>
<feature type="chain" id="PRO_5039494563" description="Aldehyde oxidase/xanthine dehydrogenase a/b hammerhead domain-containing protein" evidence="1">
    <location>
        <begin position="25"/>
        <end position="687"/>
    </location>
</feature>
<evidence type="ECO:0000313" key="4">
    <source>
        <dbReference type="Proteomes" id="UP000185596"/>
    </source>
</evidence>
<comment type="caution">
    <text evidence="3">The sequence shown here is derived from an EMBL/GenBank/DDBJ whole genome shotgun (WGS) entry which is preliminary data.</text>
</comment>
<dbReference type="Pfam" id="PF20256">
    <property type="entry name" value="MoCoBD_2"/>
    <property type="match status" value="2"/>
</dbReference>
<organism evidence="3 4">
    <name type="scientific">Actinophytocola xanthii</name>
    <dbReference type="NCBI Taxonomy" id="1912961"/>
    <lineage>
        <taxon>Bacteria</taxon>
        <taxon>Bacillati</taxon>
        <taxon>Actinomycetota</taxon>
        <taxon>Actinomycetes</taxon>
        <taxon>Pseudonocardiales</taxon>
        <taxon>Pseudonocardiaceae</taxon>
    </lineage>
</organism>
<feature type="signal peptide" evidence="1">
    <location>
        <begin position="1"/>
        <end position="24"/>
    </location>
</feature>
<dbReference type="PANTHER" id="PTHR47495:SF1">
    <property type="entry name" value="BLL3820 PROTEIN"/>
    <property type="match status" value="1"/>
</dbReference>
<keyword evidence="1" id="KW-0732">Signal</keyword>
<dbReference type="AlphaFoldDB" id="A0A1Q8CPJ5"/>
<dbReference type="Gene3D" id="3.90.1170.50">
    <property type="entry name" value="Aldehyde oxidase/xanthine dehydrogenase, a/b hammerhead"/>
    <property type="match status" value="1"/>
</dbReference>
<evidence type="ECO:0000256" key="1">
    <source>
        <dbReference type="SAM" id="SignalP"/>
    </source>
</evidence>
<dbReference type="InterPro" id="IPR037165">
    <property type="entry name" value="AldOxase/xan_DH_Mopterin-bd_sf"/>
</dbReference>
<dbReference type="InterPro" id="IPR008274">
    <property type="entry name" value="AldOxase/xan_DH_MoCoBD1"/>
</dbReference>
<feature type="domain" description="Aldehyde oxidase/xanthine dehydrogenase a/b hammerhead" evidence="2">
    <location>
        <begin position="203"/>
        <end position="281"/>
    </location>
</feature>
<name>A0A1Q8CPJ5_9PSEU</name>
<dbReference type="InterPro" id="IPR052516">
    <property type="entry name" value="N-heterocyclic_Hydroxylase"/>
</dbReference>
<dbReference type="Pfam" id="PF02738">
    <property type="entry name" value="MoCoBD_1"/>
    <property type="match status" value="1"/>
</dbReference>
<dbReference type="Gene3D" id="3.30.365.10">
    <property type="entry name" value="Aldehyde oxidase/xanthine dehydrogenase, molybdopterin binding domain"/>
    <property type="match status" value="4"/>
</dbReference>
<accession>A0A1Q8CPJ5</accession>
<gene>
    <name evidence="3" type="ORF">BU204_17555</name>
</gene>
<dbReference type="PANTHER" id="PTHR47495">
    <property type="entry name" value="ALDEHYDE DEHYDROGENASE"/>
    <property type="match status" value="1"/>
</dbReference>
<dbReference type="InterPro" id="IPR046867">
    <property type="entry name" value="AldOxase/xan_DH_MoCoBD2"/>
</dbReference>
<evidence type="ECO:0000259" key="2">
    <source>
        <dbReference type="SMART" id="SM01008"/>
    </source>
</evidence>
<evidence type="ECO:0000313" key="3">
    <source>
        <dbReference type="EMBL" id="OLF16270.1"/>
    </source>
</evidence>
<dbReference type="PROSITE" id="PS51318">
    <property type="entry name" value="TAT"/>
    <property type="match status" value="1"/>
</dbReference>
<sequence length="687" mass="71855">MNRRVFLSATGGAALVLAVVPEAAADARTGTAAPGASGTGGEFAPNAFVRVERDGRVEVTVPRTDIGQGVRTSLAMLVAEELAVPFAAVRVRTAEADPRYGGQMTAGSTSVRFLFTPLRRAGATGRVLLVRAAALRWGVPDAECRAVDGRVVHPRSGMLPYGRLLADAAALDPATVPVTLVPRDEWKIIGRRRRRVDNADVVTGRARYGMDVARPDGLVAVVARPPLIGASAEQVDAAAALAVPDVVAVERLPSGVAVLARHTAAALRGRERLAVTWAGGDPTASSADWLDELAEAVPAAPEAPPGTPFSASFRMPMLAHACMEPINATAHVTDDAVHVWVPTQFPEGVQQQAAELTGIDVSRVRVEIPLGGGGFGRRSETDVTEEAIRLSALARRPVKVMWSRDDDTRHGSMRPASAHTLHAVLDERGMPVWRHHAFATWPLTVAPFFGRPELIVQNGDRFRYAVPGTVTARVLPAPLRTGFWRSVYAGQVVVAEEMFLTALAVRGGLDQVALRRDLLAGEPRLLACLEAAASAFGWGATLPAGHGAGVACLDDYGSAVAVVAEVDCSGERPRAVRVVVAVDVGVVVNPSGLEAQVQGGVADAVSTVLGAQITVRQGAVVQSSFRDYAWLRIDRAPRVEVVLVPSSAEPGGAGELSYPPSAAALAGAVHAATGRLPAGLPVVGEIG</sequence>
<dbReference type="STRING" id="1912961.BU204_17555"/>